<evidence type="ECO:0000313" key="2">
    <source>
        <dbReference type="EMBL" id="PKI54828.1"/>
    </source>
</evidence>
<feature type="compositionally biased region" description="Acidic residues" evidence="1">
    <location>
        <begin position="102"/>
        <end position="125"/>
    </location>
</feature>
<dbReference type="Proteomes" id="UP000233551">
    <property type="component" value="Unassembled WGS sequence"/>
</dbReference>
<feature type="compositionally biased region" description="Basic and acidic residues" evidence="1">
    <location>
        <begin position="45"/>
        <end position="55"/>
    </location>
</feature>
<feature type="compositionally biased region" description="Basic and acidic residues" evidence="1">
    <location>
        <begin position="86"/>
        <end position="101"/>
    </location>
</feature>
<reference evidence="2 3" key="1">
    <citation type="submission" date="2017-11" db="EMBL/GenBank/DDBJ databases">
        <title>De-novo sequencing of pomegranate (Punica granatum L.) genome.</title>
        <authorList>
            <person name="Akparov Z."/>
            <person name="Amiraslanov A."/>
            <person name="Hajiyeva S."/>
            <person name="Abbasov M."/>
            <person name="Kaur K."/>
            <person name="Hamwieh A."/>
            <person name="Solovyev V."/>
            <person name="Salamov A."/>
            <person name="Braich B."/>
            <person name="Kosarev P."/>
            <person name="Mahmoud A."/>
            <person name="Hajiyev E."/>
            <person name="Babayeva S."/>
            <person name="Izzatullayeva V."/>
            <person name="Mammadov A."/>
            <person name="Mammadov A."/>
            <person name="Sharifova S."/>
            <person name="Ojaghi J."/>
            <person name="Eynullazada K."/>
            <person name="Bayramov B."/>
            <person name="Abdulazimova A."/>
            <person name="Shahmuradov I."/>
        </authorList>
    </citation>
    <scope>NUCLEOTIDE SEQUENCE [LARGE SCALE GENOMIC DNA]</scope>
    <source>
        <strain evidence="3">cv. AG2017</strain>
        <tissue evidence="2">Leaf</tissue>
    </source>
</reference>
<organism evidence="2 3">
    <name type="scientific">Punica granatum</name>
    <name type="common">Pomegranate</name>
    <dbReference type="NCBI Taxonomy" id="22663"/>
    <lineage>
        <taxon>Eukaryota</taxon>
        <taxon>Viridiplantae</taxon>
        <taxon>Streptophyta</taxon>
        <taxon>Embryophyta</taxon>
        <taxon>Tracheophyta</taxon>
        <taxon>Spermatophyta</taxon>
        <taxon>Magnoliopsida</taxon>
        <taxon>eudicotyledons</taxon>
        <taxon>Gunneridae</taxon>
        <taxon>Pentapetalae</taxon>
        <taxon>rosids</taxon>
        <taxon>malvids</taxon>
        <taxon>Myrtales</taxon>
        <taxon>Lythraceae</taxon>
        <taxon>Punica</taxon>
    </lineage>
</organism>
<sequence>MAKRFGNKRGLKRTKKFENERSGGSRRKKNRAEEEVAWSSPDVQEADHAPAERLKSLSSEDVAVYKEPSMYDSLLVSLKSSNKSFSDAHERRQRQEEGRSDSEEDDIGGLESDAESQSEEDGSDE</sequence>
<feature type="region of interest" description="Disordered" evidence="1">
    <location>
        <begin position="80"/>
        <end position="125"/>
    </location>
</feature>
<feature type="non-terminal residue" evidence="2">
    <location>
        <position position="125"/>
    </location>
</feature>
<feature type="region of interest" description="Disordered" evidence="1">
    <location>
        <begin position="1"/>
        <end position="62"/>
    </location>
</feature>
<comment type="caution">
    <text evidence="2">The sequence shown here is derived from an EMBL/GenBank/DDBJ whole genome shotgun (WGS) entry which is preliminary data.</text>
</comment>
<evidence type="ECO:0000256" key="1">
    <source>
        <dbReference type="SAM" id="MobiDB-lite"/>
    </source>
</evidence>
<gene>
    <name evidence="2" type="ORF">CRG98_024779</name>
</gene>
<dbReference type="AlphaFoldDB" id="A0A2I0JF16"/>
<proteinExistence type="predicted"/>
<feature type="compositionally biased region" description="Basic residues" evidence="1">
    <location>
        <begin position="1"/>
        <end position="15"/>
    </location>
</feature>
<dbReference type="STRING" id="22663.A0A2I0JF16"/>
<name>A0A2I0JF16_PUNGR</name>
<keyword evidence="3" id="KW-1185">Reference proteome</keyword>
<protein>
    <submittedName>
        <fullName evidence="2">Uncharacterized protein</fullName>
    </submittedName>
</protein>
<dbReference type="EMBL" id="PGOL01001763">
    <property type="protein sequence ID" value="PKI54828.1"/>
    <property type="molecule type" value="Genomic_DNA"/>
</dbReference>
<accession>A0A2I0JF16</accession>
<evidence type="ECO:0000313" key="3">
    <source>
        <dbReference type="Proteomes" id="UP000233551"/>
    </source>
</evidence>